<evidence type="ECO:0000256" key="11">
    <source>
        <dbReference type="ARBA" id="ARBA00024209"/>
    </source>
</evidence>
<keyword evidence="9" id="KW-1133">Transmembrane helix</keyword>
<dbReference type="InterPro" id="IPR013083">
    <property type="entry name" value="Znf_RING/FYVE/PHD"/>
</dbReference>
<dbReference type="STRING" id="3880.G7JBB4"/>
<evidence type="ECO:0000313" key="16">
    <source>
        <dbReference type="Proteomes" id="UP000002051"/>
    </source>
</evidence>
<evidence type="ECO:0000256" key="2">
    <source>
        <dbReference type="ARBA" id="ARBA00004167"/>
    </source>
</evidence>
<dbReference type="AlphaFoldDB" id="G7JBB4"/>
<evidence type="ECO:0000256" key="9">
    <source>
        <dbReference type="ARBA" id="ARBA00022989"/>
    </source>
</evidence>
<dbReference type="PANTHER" id="PTHR46905:SF7">
    <property type="entry name" value="RING-H2 FINGER PROTEIN ATL78"/>
    <property type="match status" value="1"/>
</dbReference>
<dbReference type="Gene3D" id="3.30.40.10">
    <property type="entry name" value="Zinc/RING finger domain, C3HC4 (zinc finger)"/>
    <property type="match status" value="1"/>
</dbReference>
<dbReference type="PANTHER" id="PTHR46905">
    <property type="entry name" value="RING-H2 FINGER PROTEIN ATL78"/>
    <property type="match status" value="1"/>
</dbReference>
<dbReference type="SUPFAM" id="SSF57850">
    <property type="entry name" value="RING/U-box"/>
    <property type="match status" value="1"/>
</dbReference>
<evidence type="ECO:0000256" key="12">
    <source>
        <dbReference type="SAM" id="MobiDB-lite"/>
    </source>
</evidence>
<dbReference type="InterPro" id="IPR044602">
    <property type="entry name" value="ATL10/ATL72-79-like"/>
</dbReference>
<comment type="catalytic activity">
    <reaction evidence="1">
        <text>S-ubiquitinyl-[E2 ubiquitin-conjugating enzyme]-L-cysteine + [acceptor protein]-L-lysine = [E2 ubiquitin-conjugating enzyme]-L-cysteine + N(6)-ubiquitinyl-[acceptor protein]-L-lysine.</text>
        <dbReference type="EC" id="2.3.2.27"/>
    </reaction>
</comment>
<dbReference type="EC" id="2.3.2.27" evidence="3"/>
<evidence type="ECO:0000256" key="7">
    <source>
        <dbReference type="ARBA" id="ARBA00022786"/>
    </source>
</evidence>
<keyword evidence="7" id="KW-0833">Ubl conjugation pathway</keyword>
<evidence type="ECO:0000259" key="13">
    <source>
        <dbReference type="Pfam" id="PF17123"/>
    </source>
</evidence>
<feature type="region of interest" description="Disordered" evidence="12">
    <location>
        <begin position="1"/>
        <end position="24"/>
    </location>
</feature>
<keyword evidence="4" id="KW-0808">Transferase</keyword>
<evidence type="ECO:0000256" key="4">
    <source>
        <dbReference type="ARBA" id="ARBA00022679"/>
    </source>
</evidence>
<dbReference type="GO" id="GO:0016020">
    <property type="term" value="C:membrane"/>
    <property type="evidence" value="ECO:0007669"/>
    <property type="project" value="UniProtKB-SubCell"/>
</dbReference>
<protein>
    <recommendedName>
        <fullName evidence="3">RING-type E3 ubiquitin transferase</fullName>
        <ecNumber evidence="3">2.3.2.27</ecNumber>
    </recommendedName>
</protein>
<dbReference type="Pfam" id="PF17123">
    <property type="entry name" value="zf-RING_11"/>
    <property type="match status" value="1"/>
</dbReference>
<gene>
    <name evidence="14" type="ordered locus">MTR_3g084670</name>
</gene>
<comment type="subcellular location">
    <subcellularLocation>
        <location evidence="2">Membrane</location>
        <topology evidence="2">Single-pass membrane protein</topology>
    </subcellularLocation>
</comment>
<dbReference type="GO" id="GO:0016567">
    <property type="term" value="P:protein ubiquitination"/>
    <property type="evidence" value="ECO:0007669"/>
    <property type="project" value="InterPro"/>
</dbReference>
<keyword evidence="8" id="KW-0862">Zinc</keyword>
<keyword evidence="6" id="KW-0479">Metal-binding</keyword>
<evidence type="ECO:0000256" key="5">
    <source>
        <dbReference type="ARBA" id="ARBA00022692"/>
    </source>
</evidence>
<proteinExistence type="inferred from homology"/>
<evidence type="ECO:0000313" key="15">
    <source>
        <dbReference type="EnsemblPlants" id="AES71969"/>
    </source>
</evidence>
<sequence>MIHHHPILCDKDKKKTQKIKPSPTHLTPPSLILISSSSSSLFNHTGVKKKVLLSLPKLTATEEYTVKFYCAVCLSEFSAGDEIRVLPQCGHGFNSRSKVVVTFTCYLYPPFSLDMLPAILKLKTQMLFVDSVLLLLCCC</sequence>
<dbReference type="Proteomes" id="UP000002051">
    <property type="component" value="Chromosome 3"/>
</dbReference>
<keyword evidence="5" id="KW-0812">Transmembrane</keyword>
<dbReference type="PaxDb" id="3880-AES71969"/>
<evidence type="ECO:0000256" key="1">
    <source>
        <dbReference type="ARBA" id="ARBA00000900"/>
    </source>
</evidence>
<keyword evidence="10" id="KW-0472">Membrane</keyword>
<accession>G7JBB4</accession>
<reference evidence="15" key="3">
    <citation type="submission" date="2015-04" db="UniProtKB">
        <authorList>
            <consortium name="EnsemblPlants"/>
        </authorList>
    </citation>
    <scope>IDENTIFICATION</scope>
    <source>
        <strain evidence="15">cv. Jemalong A17</strain>
    </source>
</reference>
<reference evidence="14 16" key="1">
    <citation type="journal article" date="2011" name="Nature">
        <title>The Medicago genome provides insight into the evolution of rhizobial symbioses.</title>
        <authorList>
            <person name="Young N.D."/>
            <person name="Debelle F."/>
            <person name="Oldroyd G.E."/>
            <person name="Geurts R."/>
            <person name="Cannon S.B."/>
            <person name="Udvardi M.K."/>
            <person name="Benedito V.A."/>
            <person name="Mayer K.F."/>
            <person name="Gouzy J."/>
            <person name="Schoof H."/>
            <person name="Van de Peer Y."/>
            <person name="Proost S."/>
            <person name="Cook D.R."/>
            <person name="Meyers B.C."/>
            <person name="Spannagl M."/>
            <person name="Cheung F."/>
            <person name="De Mita S."/>
            <person name="Krishnakumar V."/>
            <person name="Gundlach H."/>
            <person name="Zhou S."/>
            <person name="Mudge J."/>
            <person name="Bharti A.K."/>
            <person name="Murray J.D."/>
            <person name="Naoumkina M.A."/>
            <person name="Rosen B."/>
            <person name="Silverstein K.A."/>
            <person name="Tang H."/>
            <person name="Rombauts S."/>
            <person name="Zhao P.X."/>
            <person name="Zhou P."/>
            <person name="Barbe V."/>
            <person name="Bardou P."/>
            <person name="Bechner M."/>
            <person name="Bellec A."/>
            <person name="Berger A."/>
            <person name="Berges H."/>
            <person name="Bidwell S."/>
            <person name="Bisseling T."/>
            <person name="Choisne N."/>
            <person name="Couloux A."/>
            <person name="Denny R."/>
            <person name="Deshpande S."/>
            <person name="Dai X."/>
            <person name="Doyle J.J."/>
            <person name="Dudez A.M."/>
            <person name="Farmer A.D."/>
            <person name="Fouteau S."/>
            <person name="Franken C."/>
            <person name="Gibelin C."/>
            <person name="Gish J."/>
            <person name="Goldstein S."/>
            <person name="Gonzalez A.J."/>
            <person name="Green P.J."/>
            <person name="Hallab A."/>
            <person name="Hartog M."/>
            <person name="Hua A."/>
            <person name="Humphray S.J."/>
            <person name="Jeong D.H."/>
            <person name="Jing Y."/>
            <person name="Jocker A."/>
            <person name="Kenton S.M."/>
            <person name="Kim D.J."/>
            <person name="Klee K."/>
            <person name="Lai H."/>
            <person name="Lang C."/>
            <person name="Lin S."/>
            <person name="Macmil S.L."/>
            <person name="Magdelenat G."/>
            <person name="Matthews L."/>
            <person name="McCorrison J."/>
            <person name="Monaghan E.L."/>
            <person name="Mun J.H."/>
            <person name="Najar F.Z."/>
            <person name="Nicholson C."/>
            <person name="Noirot C."/>
            <person name="O'Bleness M."/>
            <person name="Paule C.R."/>
            <person name="Poulain J."/>
            <person name="Prion F."/>
            <person name="Qin B."/>
            <person name="Qu C."/>
            <person name="Retzel E.F."/>
            <person name="Riddle C."/>
            <person name="Sallet E."/>
            <person name="Samain S."/>
            <person name="Samson N."/>
            <person name="Sanders I."/>
            <person name="Saurat O."/>
            <person name="Scarpelli C."/>
            <person name="Schiex T."/>
            <person name="Segurens B."/>
            <person name="Severin A.J."/>
            <person name="Sherrier D.J."/>
            <person name="Shi R."/>
            <person name="Sims S."/>
            <person name="Singer S.R."/>
            <person name="Sinharoy S."/>
            <person name="Sterck L."/>
            <person name="Viollet A."/>
            <person name="Wang B.B."/>
            <person name="Wang K."/>
            <person name="Wang M."/>
            <person name="Wang X."/>
            <person name="Warfsmann J."/>
            <person name="Weissenbach J."/>
            <person name="White D.D."/>
            <person name="White J.D."/>
            <person name="Wiley G.B."/>
            <person name="Wincker P."/>
            <person name="Xing Y."/>
            <person name="Yang L."/>
            <person name="Yao Z."/>
            <person name="Ying F."/>
            <person name="Zhai J."/>
            <person name="Zhou L."/>
            <person name="Zuber A."/>
            <person name="Denarie J."/>
            <person name="Dixon R.A."/>
            <person name="May G.D."/>
            <person name="Schwartz D.C."/>
            <person name="Rogers J."/>
            <person name="Quetier F."/>
            <person name="Town C.D."/>
            <person name="Roe B.A."/>
        </authorList>
    </citation>
    <scope>NUCLEOTIDE SEQUENCE [LARGE SCALE GENOMIC DNA]</scope>
    <source>
        <strain evidence="14">A17</strain>
        <strain evidence="15 16">cv. Jemalong A17</strain>
    </source>
</reference>
<keyword evidence="16" id="KW-1185">Reference proteome</keyword>
<name>G7JBB4_MEDTR</name>
<dbReference type="InterPro" id="IPR001841">
    <property type="entry name" value="Znf_RING"/>
</dbReference>
<organism evidence="14 16">
    <name type="scientific">Medicago truncatula</name>
    <name type="common">Barrel medic</name>
    <name type="synonym">Medicago tribuloides</name>
    <dbReference type="NCBI Taxonomy" id="3880"/>
    <lineage>
        <taxon>Eukaryota</taxon>
        <taxon>Viridiplantae</taxon>
        <taxon>Streptophyta</taxon>
        <taxon>Embryophyta</taxon>
        <taxon>Tracheophyta</taxon>
        <taxon>Spermatophyta</taxon>
        <taxon>Magnoliopsida</taxon>
        <taxon>eudicotyledons</taxon>
        <taxon>Gunneridae</taxon>
        <taxon>Pentapetalae</taxon>
        <taxon>rosids</taxon>
        <taxon>fabids</taxon>
        <taxon>Fabales</taxon>
        <taxon>Fabaceae</taxon>
        <taxon>Papilionoideae</taxon>
        <taxon>50 kb inversion clade</taxon>
        <taxon>NPAAA clade</taxon>
        <taxon>Hologalegina</taxon>
        <taxon>IRL clade</taxon>
        <taxon>Trifolieae</taxon>
        <taxon>Medicago</taxon>
    </lineage>
</organism>
<dbReference type="GO" id="GO:0046872">
    <property type="term" value="F:metal ion binding"/>
    <property type="evidence" value="ECO:0007669"/>
    <property type="project" value="UniProtKB-KW"/>
</dbReference>
<evidence type="ECO:0000313" key="14">
    <source>
        <dbReference type="EMBL" id="AES71969.1"/>
    </source>
</evidence>
<dbReference type="HOGENOM" id="CLU_1848083_0_0_1"/>
<dbReference type="GO" id="GO:0061630">
    <property type="term" value="F:ubiquitin protein ligase activity"/>
    <property type="evidence" value="ECO:0000318"/>
    <property type="project" value="GO_Central"/>
</dbReference>
<feature type="domain" description="RING-type" evidence="13">
    <location>
        <begin position="70"/>
        <end position="93"/>
    </location>
</feature>
<evidence type="ECO:0000256" key="8">
    <source>
        <dbReference type="ARBA" id="ARBA00022833"/>
    </source>
</evidence>
<dbReference type="EnsemblPlants" id="AES71969">
    <property type="protein sequence ID" value="AES71969"/>
    <property type="gene ID" value="MTR_3g084670"/>
</dbReference>
<reference evidence="14 16" key="2">
    <citation type="journal article" date="2014" name="BMC Genomics">
        <title>An improved genome release (version Mt4.0) for the model legume Medicago truncatula.</title>
        <authorList>
            <person name="Tang H."/>
            <person name="Krishnakumar V."/>
            <person name="Bidwell S."/>
            <person name="Rosen B."/>
            <person name="Chan A."/>
            <person name="Zhou S."/>
            <person name="Gentzbittel L."/>
            <person name="Childs K.L."/>
            <person name="Yandell M."/>
            <person name="Gundlach H."/>
            <person name="Mayer K.F."/>
            <person name="Schwartz D.C."/>
            <person name="Town C.D."/>
        </authorList>
    </citation>
    <scope>GENOME REANNOTATION</scope>
    <source>
        <strain evidence="15 16">cv. Jemalong A17</strain>
    </source>
</reference>
<evidence type="ECO:0000256" key="3">
    <source>
        <dbReference type="ARBA" id="ARBA00012483"/>
    </source>
</evidence>
<evidence type="ECO:0000256" key="10">
    <source>
        <dbReference type="ARBA" id="ARBA00023136"/>
    </source>
</evidence>
<comment type="similarity">
    <text evidence="11">Belongs to the RING-type zinc finger family. ATL subfamily.</text>
</comment>
<dbReference type="eggNOG" id="KOG0800">
    <property type="taxonomic scope" value="Eukaryota"/>
</dbReference>
<dbReference type="EMBL" id="CM001219">
    <property type="protein sequence ID" value="AES71969.1"/>
    <property type="molecule type" value="Genomic_DNA"/>
</dbReference>
<evidence type="ECO:0000256" key="6">
    <source>
        <dbReference type="ARBA" id="ARBA00022723"/>
    </source>
</evidence>